<evidence type="ECO:0000259" key="1">
    <source>
        <dbReference type="PROSITE" id="PS50090"/>
    </source>
</evidence>
<dbReference type="InterPro" id="IPR009057">
    <property type="entry name" value="Homeodomain-like_sf"/>
</dbReference>
<keyword evidence="6" id="KW-1185">Reference proteome</keyword>
<dbReference type="EMBL" id="CATOUU010000241">
    <property type="protein sequence ID" value="CAI9921973.1"/>
    <property type="molecule type" value="Genomic_DNA"/>
</dbReference>
<proteinExistence type="predicted"/>
<evidence type="ECO:0000313" key="5">
    <source>
        <dbReference type="EMBL" id="CAL6096792.1"/>
    </source>
</evidence>
<dbReference type="CDD" id="cd00167">
    <property type="entry name" value="SANT"/>
    <property type="match status" value="1"/>
</dbReference>
<reference evidence="4 6" key="2">
    <citation type="submission" date="2024-07" db="EMBL/GenBank/DDBJ databases">
        <authorList>
            <person name="Akdeniz Z."/>
        </authorList>
    </citation>
    <scope>NUCLEOTIDE SEQUENCE [LARGE SCALE GENOMIC DNA]</scope>
</reference>
<reference evidence="3" key="1">
    <citation type="submission" date="2023-06" db="EMBL/GenBank/DDBJ databases">
        <authorList>
            <person name="Kurt Z."/>
        </authorList>
    </citation>
    <scope>NUCLEOTIDE SEQUENCE</scope>
</reference>
<sequence>MSYSKWTSQEEFQLKAAVDKYQNDWTTIQKLVFPERDAISLKNKYYSRIYKNKAFSTTQPKEPGNNSDIIQDGNLSIDQQLVLMKVRALMFSSEF</sequence>
<dbReference type="PROSITE" id="PS50090">
    <property type="entry name" value="MYB_LIKE"/>
    <property type="match status" value="1"/>
</dbReference>
<dbReference type="AlphaFoldDB" id="A0AA86PUY1"/>
<dbReference type="Pfam" id="PF00249">
    <property type="entry name" value="Myb_DNA-binding"/>
    <property type="match status" value="1"/>
</dbReference>
<organism evidence="3">
    <name type="scientific">Hexamita inflata</name>
    <dbReference type="NCBI Taxonomy" id="28002"/>
    <lineage>
        <taxon>Eukaryota</taxon>
        <taxon>Metamonada</taxon>
        <taxon>Diplomonadida</taxon>
        <taxon>Hexamitidae</taxon>
        <taxon>Hexamitinae</taxon>
        <taxon>Hexamita</taxon>
    </lineage>
</organism>
<dbReference type="EMBL" id="CATOUU010000729">
    <property type="protein sequence ID" value="CAI9944617.1"/>
    <property type="molecule type" value="Genomic_DNA"/>
</dbReference>
<dbReference type="SUPFAM" id="SSF46689">
    <property type="entry name" value="Homeodomain-like"/>
    <property type="match status" value="1"/>
</dbReference>
<evidence type="ECO:0000313" key="4">
    <source>
        <dbReference type="EMBL" id="CAL6073800.1"/>
    </source>
</evidence>
<dbReference type="Proteomes" id="UP001642409">
    <property type="component" value="Unassembled WGS sequence"/>
</dbReference>
<evidence type="ECO:0000313" key="6">
    <source>
        <dbReference type="Proteomes" id="UP001642409"/>
    </source>
</evidence>
<dbReference type="EMBL" id="CAXDID020000488">
    <property type="protein sequence ID" value="CAL6096792.1"/>
    <property type="molecule type" value="Genomic_DNA"/>
</dbReference>
<protein>
    <submittedName>
        <fullName evidence="3">SANT/Myb domain</fullName>
    </submittedName>
    <submittedName>
        <fullName evidence="4">SANT/Myb_domain</fullName>
    </submittedName>
</protein>
<dbReference type="InterPro" id="IPR001005">
    <property type="entry name" value="SANT/Myb"/>
</dbReference>
<name>A0AA86PUY1_9EUKA</name>
<evidence type="ECO:0000313" key="2">
    <source>
        <dbReference type="EMBL" id="CAI9921973.1"/>
    </source>
</evidence>
<gene>
    <name evidence="3" type="ORF">HINF_LOCUS32262</name>
    <name evidence="4" type="ORF">HINF_LOCUS56275</name>
    <name evidence="5" type="ORF">HINF_LOCUS68598</name>
    <name evidence="2" type="ORF">HINF_LOCUS9618</name>
</gene>
<dbReference type="EMBL" id="CAXDID020000303">
    <property type="protein sequence ID" value="CAL6073800.1"/>
    <property type="molecule type" value="Genomic_DNA"/>
</dbReference>
<comment type="caution">
    <text evidence="3">The sequence shown here is derived from an EMBL/GenBank/DDBJ whole genome shotgun (WGS) entry which is preliminary data.</text>
</comment>
<feature type="domain" description="Myb-like" evidence="1">
    <location>
        <begin position="1"/>
        <end position="49"/>
    </location>
</feature>
<accession>A0AA86PUY1</accession>
<dbReference type="SMART" id="SM00717">
    <property type="entry name" value="SANT"/>
    <property type="match status" value="1"/>
</dbReference>
<evidence type="ECO:0000313" key="3">
    <source>
        <dbReference type="EMBL" id="CAI9944617.1"/>
    </source>
</evidence>
<dbReference type="Gene3D" id="1.10.10.60">
    <property type="entry name" value="Homeodomain-like"/>
    <property type="match status" value="1"/>
</dbReference>